<organism evidence="1 2">
    <name type="scientific">Aerococcus kribbianus</name>
    <dbReference type="NCBI Taxonomy" id="2999064"/>
    <lineage>
        <taxon>Bacteria</taxon>
        <taxon>Bacillati</taxon>
        <taxon>Bacillota</taxon>
        <taxon>Bacilli</taxon>
        <taxon>Lactobacillales</taxon>
        <taxon>Aerococcaceae</taxon>
        <taxon>Aerococcus</taxon>
    </lineage>
</organism>
<evidence type="ECO:0000313" key="1">
    <source>
        <dbReference type="EMBL" id="MCZ0726133.1"/>
    </source>
</evidence>
<reference evidence="1" key="1">
    <citation type="submission" date="2022-12" db="EMBL/GenBank/DDBJ databases">
        <title>Description and comparative metabolic analysis of Aerococcus sp. nov., isolated from the feces of a pig.</title>
        <authorList>
            <person name="Chang Y.-H."/>
        </authorList>
    </citation>
    <scope>NUCLEOTIDE SEQUENCE</scope>
    <source>
        <strain evidence="1">YH-aer222</strain>
    </source>
</reference>
<sequence>MYIVKRGDKVLIDYVAGEMLGTRHVNYTISNRKTKEFYKFEDKERAERIANDINGEVIEVE</sequence>
<gene>
    <name evidence="1" type="ORF">OW157_06040</name>
</gene>
<name>A0A9X3JDT5_9LACT</name>
<dbReference type="AlphaFoldDB" id="A0A9X3JDT5"/>
<accession>A0A9X3JDT5</accession>
<comment type="caution">
    <text evidence="1">The sequence shown here is derived from an EMBL/GenBank/DDBJ whole genome shotgun (WGS) entry which is preliminary data.</text>
</comment>
<dbReference type="RefSeq" id="WP_268752458.1">
    <property type="nucleotide sequence ID" value="NZ_JAPRFQ010000002.1"/>
</dbReference>
<dbReference type="EMBL" id="JAPRFR010000002">
    <property type="protein sequence ID" value="MCZ0726133.1"/>
    <property type="molecule type" value="Genomic_DNA"/>
</dbReference>
<keyword evidence="2" id="KW-1185">Reference proteome</keyword>
<protein>
    <submittedName>
        <fullName evidence="1">Uncharacterized protein</fullName>
    </submittedName>
</protein>
<dbReference type="Proteomes" id="UP001146670">
    <property type="component" value="Unassembled WGS sequence"/>
</dbReference>
<evidence type="ECO:0000313" key="2">
    <source>
        <dbReference type="Proteomes" id="UP001146670"/>
    </source>
</evidence>
<proteinExistence type="predicted"/>